<keyword evidence="10" id="KW-0251">Elongation factor</keyword>
<dbReference type="PANTHER" id="PTHR12882:SF1">
    <property type="entry name" value="TRANSCRIPTION ELONGATION FACTOR SPT4"/>
    <property type="match status" value="1"/>
</dbReference>
<dbReference type="GO" id="GO:0000993">
    <property type="term" value="F:RNA polymerase II complex binding"/>
    <property type="evidence" value="ECO:0007669"/>
    <property type="project" value="TreeGrafter"/>
</dbReference>
<feature type="domain" description="Spt4/RpoE2 zinc finger" evidence="9">
    <location>
        <begin position="18"/>
        <end position="95"/>
    </location>
</feature>
<organism evidence="10 11">
    <name type="scientific">Microthyrium microscopicum</name>
    <dbReference type="NCBI Taxonomy" id="703497"/>
    <lineage>
        <taxon>Eukaryota</taxon>
        <taxon>Fungi</taxon>
        <taxon>Dikarya</taxon>
        <taxon>Ascomycota</taxon>
        <taxon>Pezizomycotina</taxon>
        <taxon>Dothideomycetes</taxon>
        <taxon>Dothideomycetes incertae sedis</taxon>
        <taxon>Microthyriales</taxon>
        <taxon>Microthyriaceae</taxon>
        <taxon>Microthyrium</taxon>
    </lineage>
</organism>
<keyword evidence="11" id="KW-1185">Reference proteome</keyword>
<dbReference type="SMART" id="SM01389">
    <property type="entry name" value="Spt4"/>
    <property type="match status" value="1"/>
</dbReference>
<dbReference type="Pfam" id="PF06093">
    <property type="entry name" value="Spt4"/>
    <property type="match status" value="1"/>
</dbReference>
<evidence type="ECO:0000256" key="1">
    <source>
        <dbReference type="ARBA" id="ARBA00004123"/>
    </source>
</evidence>
<dbReference type="PANTHER" id="PTHR12882">
    <property type="entry name" value="SUPPRESSOR OF TY 4"/>
    <property type="match status" value="1"/>
</dbReference>
<name>A0A6A6UMY9_9PEZI</name>
<dbReference type="OrthoDB" id="248751at2759"/>
<keyword evidence="10" id="KW-0648">Protein biosynthesis</keyword>
<dbReference type="AlphaFoldDB" id="A0A6A6UMY9"/>
<dbReference type="GO" id="GO:0006355">
    <property type="term" value="P:regulation of DNA-templated transcription"/>
    <property type="evidence" value="ECO:0007669"/>
    <property type="project" value="InterPro"/>
</dbReference>
<dbReference type="GO" id="GO:0000775">
    <property type="term" value="C:chromosome, centromeric region"/>
    <property type="evidence" value="ECO:0007669"/>
    <property type="project" value="UniProtKB-SubCell"/>
</dbReference>
<evidence type="ECO:0000256" key="3">
    <source>
        <dbReference type="ARBA" id="ARBA00010464"/>
    </source>
</evidence>
<dbReference type="GO" id="GO:0003746">
    <property type="term" value="F:translation elongation factor activity"/>
    <property type="evidence" value="ECO:0007669"/>
    <property type="project" value="UniProtKB-KW"/>
</dbReference>
<evidence type="ECO:0000256" key="6">
    <source>
        <dbReference type="ARBA" id="ARBA00023242"/>
    </source>
</evidence>
<keyword evidence="7" id="KW-0137">Centromere</keyword>
<dbReference type="GO" id="GO:0032044">
    <property type="term" value="C:DSIF complex"/>
    <property type="evidence" value="ECO:0007669"/>
    <property type="project" value="TreeGrafter"/>
</dbReference>
<dbReference type="GO" id="GO:0140673">
    <property type="term" value="P:transcription elongation-coupled chromatin remodeling"/>
    <property type="evidence" value="ECO:0007669"/>
    <property type="project" value="InterPro"/>
</dbReference>
<dbReference type="CDD" id="cd07973">
    <property type="entry name" value="Spt4"/>
    <property type="match status" value="1"/>
</dbReference>
<dbReference type="GO" id="GO:0008270">
    <property type="term" value="F:zinc ion binding"/>
    <property type="evidence" value="ECO:0007669"/>
    <property type="project" value="InterPro"/>
</dbReference>
<accession>A0A6A6UMY9</accession>
<evidence type="ECO:0000256" key="7">
    <source>
        <dbReference type="ARBA" id="ARBA00023328"/>
    </source>
</evidence>
<comment type="function">
    <text evidence="8">The SPT4-SPT5 complex mediates both activation and inhibition of transcription elongation, and plays a role in pre-mRNA processing. This complex seems to be important for the stability of the RNA polymerase II elongation machinery on the chromatin template but not for the inherent ability of this machinery to translocate down the gene.</text>
</comment>
<proteinExistence type="inferred from homology"/>
<dbReference type="Gene3D" id="3.30.40.210">
    <property type="match status" value="1"/>
</dbReference>
<dbReference type="InterPro" id="IPR029040">
    <property type="entry name" value="RPABC4/Spt4"/>
</dbReference>
<sequence>MSIAQQYGFTTPHQARSLRACMVCSIIQVSSKFVSEGCPNCEGVLGMKDSQEAVQECTSANWNGMIAVADPSKSWVARWQRVETYVPGMYAVQVIGKLPQDVLERMEDNGMRYVPRDGVEDVGVEEE</sequence>
<evidence type="ECO:0000259" key="9">
    <source>
        <dbReference type="SMART" id="SM01389"/>
    </source>
</evidence>
<evidence type="ECO:0000313" key="11">
    <source>
        <dbReference type="Proteomes" id="UP000799302"/>
    </source>
</evidence>
<dbReference type="InterPro" id="IPR009287">
    <property type="entry name" value="Spt4"/>
</dbReference>
<protein>
    <recommendedName>
        <fullName evidence="4 8">Transcription elongation factor SPT4</fullName>
    </recommendedName>
</protein>
<evidence type="ECO:0000256" key="5">
    <source>
        <dbReference type="ARBA" id="ARBA00023163"/>
    </source>
</evidence>
<evidence type="ECO:0000313" key="10">
    <source>
        <dbReference type="EMBL" id="KAF2672438.1"/>
    </source>
</evidence>
<evidence type="ECO:0000256" key="2">
    <source>
        <dbReference type="ARBA" id="ARBA00004584"/>
    </source>
</evidence>
<dbReference type="InterPro" id="IPR022800">
    <property type="entry name" value="Spt4/RpoE2_Znf"/>
</dbReference>
<evidence type="ECO:0000256" key="8">
    <source>
        <dbReference type="PIRNR" id="PIRNR025023"/>
    </source>
</evidence>
<comment type="similarity">
    <text evidence="3 8">Belongs to the SPT4 family.</text>
</comment>
<dbReference type="Proteomes" id="UP000799302">
    <property type="component" value="Unassembled WGS sequence"/>
</dbReference>
<reference evidence="10" key="1">
    <citation type="journal article" date="2020" name="Stud. Mycol.">
        <title>101 Dothideomycetes genomes: a test case for predicting lifestyles and emergence of pathogens.</title>
        <authorList>
            <person name="Haridas S."/>
            <person name="Albert R."/>
            <person name="Binder M."/>
            <person name="Bloem J."/>
            <person name="Labutti K."/>
            <person name="Salamov A."/>
            <person name="Andreopoulos B."/>
            <person name="Baker S."/>
            <person name="Barry K."/>
            <person name="Bills G."/>
            <person name="Bluhm B."/>
            <person name="Cannon C."/>
            <person name="Castanera R."/>
            <person name="Culley D."/>
            <person name="Daum C."/>
            <person name="Ezra D."/>
            <person name="Gonzalez J."/>
            <person name="Henrissat B."/>
            <person name="Kuo A."/>
            <person name="Liang C."/>
            <person name="Lipzen A."/>
            <person name="Lutzoni F."/>
            <person name="Magnuson J."/>
            <person name="Mondo S."/>
            <person name="Nolan M."/>
            <person name="Ohm R."/>
            <person name="Pangilinan J."/>
            <person name="Park H.-J."/>
            <person name="Ramirez L."/>
            <person name="Alfaro M."/>
            <person name="Sun H."/>
            <person name="Tritt A."/>
            <person name="Yoshinaga Y."/>
            <person name="Zwiers L.-H."/>
            <person name="Turgeon B."/>
            <person name="Goodwin S."/>
            <person name="Spatafora J."/>
            <person name="Crous P."/>
            <person name="Grigoriev I."/>
        </authorList>
    </citation>
    <scope>NUCLEOTIDE SEQUENCE</scope>
    <source>
        <strain evidence="10">CBS 115976</strain>
    </source>
</reference>
<dbReference type="PIRSF" id="PIRSF025023">
    <property type="entry name" value="Spt4"/>
    <property type="match status" value="1"/>
</dbReference>
<evidence type="ECO:0000256" key="4">
    <source>
        <dbReference type="ARBA" id="ARBA00020182"/>
    </source>
</evidence>
<dbReference type="InterPro" id="IPR038510">
    <property type="entry name" value="Spt4_sf"/>
</dbReference>
<keyword evidence="6 8" id="KW-0539">Nucleus</keyword>
<dbReference type="SUPFAM" id="SSF63393">
    <property type="entry name" value="RNA polymerase subunits"/>
    <property type="match status" value="1"/>
</dbReference>
<comment type="subcellular location">
    <subcellularLocation>
        <location evidence="2">Chromosome</location>
        <location evidence="2">Centromere</location>
    </subcellularLocation>
    <subcellularLocation>
        <location evidence="1 8">Nucleus</location>
    </subcellularLocation>
</comment>
<keyword evidence="5 8" id="KW-0804">Transcription</keyword>
<dbReference type="EMBL" id="MU004232">
    <property type="protein sequence ID" value="KAF2672438.1"/>
    <property type="molecule type" value="Genomic_DNA"/>
</dbReference>
<gene>
    <name evidence="10" type="ORF">BT63DRAFT_438229</name>
</gene>